<dbReference type="Proteomes" id="UP000824998">
    <property type="component" value="Unassembled WGS sequence"/>
</dbReference>
<organism evidence="7 8">
    <name type="scientific">Amylocarpus encephaloides</name>
    <dbReference type="NCBI Taxonomy" id="45428"/>
    <lineage>
        <taxon>Eukaryota</taxon>
        <taxon>Fungi</taxon>
        <taxon>Dikarya</taxon>
        <taxon>Ascomycota</taxon>
        <taxon>Pezizomycotina</taxon>
        <taxon>Leotiomycetes</taxon>
        <taxon>Helotiales</taxon>
        <taxon>Helotiales incertae sedis</taxon>
        <taxon>Amylocarpus</taxon>
    </lineage>
</organism>
<evidence type="ECO:0000256" key="5">
    <source>
        <dbReference type="ARBA" id="ARBA00023136"/>
    </source>
</evidence>
<evidence type="ECO:0000313" key="8">
    <source>
        <dbReference type="Proteomes" id="UP000824998"/>
    </source>
</evidence>
<protein>
    <recommendedName>
        <fullName evidence="9">Integral membrane protein, Mpv17/PMP22 family</fullName>
    </recommendedName>
</protein>
<proteinExistence type="inferred from homology"/>
<dbReference type="AlphaFoldDB" id="A0A9P7YCS1"/>
<feature type="transmembrane region" description="Helical" evidence="6">
    <location>
        <begin position="108"/>
        <end position="129"/>
    </location>
</feature>
<dbReference type="PANTHER" id="PTHR11266">
    <property type="entry name" value="PEROXISOMAL MEMBRANE PROTEIN 2, PXMP2 MPV17"/>
    <property type="match status" value="1"/>
</dbReference>
<keyword evidence="3 6" id="KW-0812">Transmembrane</keyword>
<dbReference type="PANTHER" id="PTHR11266:SF80">
    <property type="entry name" value="PEROXISOMAL MEMBRANE PROTEIN 2"/>
    <property type="match status" value="1"/>
</dbReference>
<evidence type="ECO:0000256" key="2">
    <source>
        <dbReference type="ARBA" id="ARBA00006824"/>
    </source>
</evidence>
<keyword evidence="8" id="KW-1185">Reference proteome</keyword>
<gene>
    <name evidence="7" type="ORF">BJ875DRAFT_122883</name>
</gene>
<feature type="transmembrane region" description="Helical" evidence="6">
    <location>
        <begin position="174"/>
        <end position="193"/>
    </location>
</feature>
<feature type="transmembrane region" description="Helical" evidence="6">
    <location>
        <begin position="150"/>
        <end position="168"/>
    </location>
</feature>
<dbReference type="EMBL" id="MU251609">
    <property type="protein sequence ID" value="KAG9231325.1"/>
    <property type="molecule type" value="Genomic_DNA"/>
</dbReference>
<keyword evidence="4 6" id="KW-1133">Transmembrane helix</keyword>
<keyword evidence="5 6" id="KW-0472">Membrane</keyword>
<sequence>MPSPIVTATMQAIVFGASSSILAQGFAAYNQQEFFNLDQIDVFRFSILGILTTPPNFKWQEFLERQFPSMKSIAAQSHSKATDDEKNVAGKMGSLGARLSVRNTVAKFFLDQTIGCWLNTLAFLLLLGFSKGKSLTHIEEQIRNDYWSMVFSSYKFWPLVTLTNLILIPVGQRILVGNIAGLLWGIYVNLITAG</sequence>
<dbReference type="OrthoDB" id="10267969at2759"/>
<dbReference type="InterPro" id="IPR007248">
    <property type="entry name" value="Mpv17_PMP22"/>
</dbReference>
<name>A0A9P7YCS1_9HELO</name>
<comment type="subcellular location">
    <subcellularLocation>
        <location evidence="1">Membrane</location>
        <topology evidence="1">Multi-pass membrane protein</topology>
    </subcellularLocation>
</comment>
<evidence type="ECO:0000313" key="7">
    <source>
        <dbReference type="EMBL" id="KAG9231325.1"/>
    </source>
</evidence>
<evidence type="ECO:0000256" key="6">
    <source>
        <dbReference type="RuleBase" id="RU363053"/>
    </source>
</evidence>
<dbReference type="Pfam" id="PF04117">
    <property type="entry name" value="Mpv17_PMP22"/>
    <property type="match status" value="1"/>
</dbReference>
<evidence type="ECO:0000256" key="1">
    <source>
        <dbReference type="ARBA" id="ARBA00004141"/>
    </source>
</evidence>
<comment type="similarity">
    <text evidence="2 6">Belongs to the peroxisomal membrane protein PXMP2/4 family.</text>
</comment>
<reference evidence="7" key="1">
    <citation type="journal article" date="2021" name="IMA Fungus">
        <title>Genomic characterization of three marine fungi, including Emericellopsis atlantica sp. nov. with signatures of a generalist lifestyle and marine biomass degradation.</title>
        <authorList>
            <person name="Hagestad O.C."/>
            <person name="Hou L."/>
            <person name="Andersen J.H."/>
            <person name="Hansen E.H."/>
            <person name="Altermark B."/>
            <person name="Li C."/>
            <person name="Kuhnert E."/>
            <person name="Cox R.J."/>
            <person name="Crous P.W."/>
            <person name="Spatafora J.W."/>
            <person name="Lail K."/>
            <person name="Amirebrahimi M."/>
            <person name="Lipzen A."/>
            <person name="Pangilinan J."/>
            <person name="Andreopoulos W."/>
            <person name="Hayes R.D."/>
            <person name="Ng V."/>
            <person name="Grigoriev I.V."/>
            <person name="Jackson S.A."/>
            <person name="Sutton T.D.S."/>
            <person name="Dobson A.D.W."/>
            <person name="Rama T."/>
        </authorList>
    </citation>
    <scope>NUCLEOTIDE SEQUENCE</scope>
    <source>
        <strain evidence="7">TRa018bII</strain>
    </source>
</reference>
<evidence type="ECO:0000256" key="3">
    <source>
        <dbReference type="ARBA" id="ARBA00022692"/>
    </source>
</evidence>
<comment type="caution">
    <text evidence="7">The sequence shown here is derived from an EMBL/GenBank/DDBJ whole genome shotgun (WGS) entry which is preliminary data.</text>
</comment>
<dbReference type="GO" id="GO:0005778">
    <property type="term" value="C:peroxisomal membrane"/>
    <property type="evidence" value="ECO:0007669"/>
    <property type="project" value="TreeGrafter"/>
</dbReference>
<evidence type="ECO:0000256" key="4">
    <source>
        <dbReference type="ARBA" id="ARBA00022989"/>
    </source>
</evidence>
<accession>A0A9P7YCS1</accession>
<evidence type="ECO:0008006" key="9">
    <source>
        <dbReference type="Google" id="ProtNLM"/>
    </source>
</evidence>